<gene>
    <name evidence="11" type="primary">bfr</name>
    <name evidence="11" type="ORF">GHYDROH2_00360</name>
</gene>
<dbReference type="Proteomes" id="UP001144352">
    <property type="component" value="Unassembled WGS sequence"/>
</dbReference>
<dbReference type="GO" id="GO:0005829">
    <property type="term" value="C:cytosol"/>
    <property type="evidence" value="ECO:0007669"/>
    <property type="project" value="TreeGrafter"/>
</dbReference>
<dbReference type="PANTHER" id="PTHR30295">
    <property type="entry name" value="BACTERIOFERRITIN"/>
    <property type="match status" value="1"/>
</dbReference>
<comment type="similarity">
    <text evidence="1 6 8">Belongs to the bacterioferritin family.</text>
</comment>
<dbReference type="GO" id="GO:0006879">
    <property type="term" value="P:intracellular iron ion homeostasis"/>
    <property type="evidence" value="ECO:0007669"/>
    <property type="project" value="UniProtKB-KW"/>
</dbReference>
<proteinExistence type="inferred from homology"/>
<dbReference type="EMBL" id="BSDS01000001">
    <property type="protein sequence ID" value="GLI36535.1"/>
    <property type="molecule type" value="Genomic_DNA"/>
</dbReference>
<feature type="domain" description="Ferritin-like diiron" evidence="10">
    <location>
        <begin position="1"/>
        <end position="145"/>
    </location>
</feature>
<evidence type="ECO:0000256" key="5">
    <source>
        <dbReference type="ARBA" id="ARBA00023004"/>
    </source>
</evidence>
<evidence type="ECO:0000256" key="4">
    <source>
        <dbReference type="ARBA" id="ARBA00022723"/>
    </source>
</evidence>
<dbReference type="InterPro" id="IPR012347">
    <property type="entry name" value="Ferritin-like"/>
</dbReference>
<dbReference type="AlphaFoldDB" id="A0A9W6FX93"/>
<dbReference type="NCBIfam" id="TIGR00754">
    <property type="entry name" value="bfr"/>
    <property type="match status" value="1"/>
</dbReference>
<keyword evidence="5 6" id="KW-0408">Iron</keyword>
<dbReference type="GO" id="GO:0006826">
    <property type="term" value="P:iron ion transport"/>
    <property type="evidence" value="ECO:0007669"/>
    <property type="project" value="InterPro"/>
</dbReference>
<evidence type="ECO:0000256" key="3">
    <source>
        <dbReference type="ARBA" id="ARBA00022617"/>
    </source>
</evidence>
<keyword evidence="9" id="KW-0175">Coiled coil</keyword>
<accession>A0A9W6FX93</accession>
<dbReference type="GO" id="GO:0004322">
    <property type="term" value="F:ferroxidase activity"/>
    <property type="evidence" value="ECO:0007669"/>
    <property type="project" value="UniProtKB-EC"/>
</dbReference>
<dbReference type="Pfam" id="PF00210">
    <property type="entry name" value="Ferritin"/>
    <property type="match status" value="1"/>
</dbReference>
<evidence type="ECO:0000256" key="2">
    <source>
        <dbReference type="ARBA" id="ARBA00022434"/>
    </source>
</evidence>
<dbReference type="InterPro" id="IPR009040">
    <property type="entry name" value="Ferritin-like_diiron"/>
</dbReference>
<dbReference type="PIRSF" id="PIRSF002560">
    <property type="entry name" value="Bacterioferritin"/>
    <property type="match status" value="1"/>
</dbReference>
<feature type="binding site" evidence="7">
    <location>
        <position position="18"/>
    </location>
    <ligand>
        <name>Fe cation</name>
        <dbReference type="ChEBI" id="CHEBI:24875"/>
        <label>1</label>
    </ligand>
</feature>
<dbReference type="InterPro" id="IPR009078">
    <property type="entry name" value="Ferritin-like_SF"/>
</dbReference>
<dbReference type="PROSITE" id="PS50905">
    <property type="entry name" value="FERRITIN_LIKE"/>
    <property type="match status" value="1"/>
</dbReference>
<feature type="binding site" evidence="7">
    <location>
        <position position="94"/>
    </location>
    <ligand>
        <name>Fe cation</name>
        <dbReference type="ChEBI" id="CHEBI:24875"/>
        <label>2</label>
    </ligand>
</feature>
<keyword evidence="3 8" id="KW-0349">Heme</keyword>
<evidence type="ECO:0000256" key="8">
    <source>
        <dbReference type="RuleBase" id="RU000623"/>
    </source>
</evidence>
<evidence type="ECO:0000259" key="10">
    <source>
        <dbReference type="PROSITE" id="PS50905"/>
    </source>
</evidence>
<evidence type="ECO:0000256" key="6">
    <source>
        <dbReference type="PIRNR" id="PIRNR002560"/>
    </source>
</evidence>
<dbReference type="PRINTS" id="PR00601">
    <property type="entry name" value="BACFERRITIN"/>
</dbReference>
<protein>
    <recommendedName>
        <fullName evidence="6 8">Bacterioferritin</fullName>
        <ecNumber evidence="6">1.16.3.1</ecNumber>
    </recommendedName>
</protein>
<dbReference type="Gene3D" id="1.20.1260.10">
    <property type="match status" value="1"/>
</dbReference>
<dbReference type="EC" id="1.16.3.1" evidence="6"/>
<keyword evidence="4 6" id="KW-0479">Metal-binding</keyword>
<name>A0A9W6FX93_9BACT</name>
<evidence type="ECO:0000313" key="11">
    <source>
        <dbReference type="EMBL" id="GLI36535.1"/>
    </source>
</evidence>
<keyword evidence="12" id="KW-1185">Reference proteome</keyword>
<organism evidence="11 12">
    <name type="scientific">Geobacter hydrogenophilus</name>
    <dbReference type="NCBI Taxonomy" id="40983"/>
    <lineage>
        <taxon>Bacteria</taxon>
        <taxon>Pseudomonadati</taxon>
        <taxon>Thermodesulfobacteriota</taxon>
        <taxon>Desulfuromonadia</taxon>
        <taxon>Geobacterales</taxon>
        <taxon>Geobacteraceae</taxon>
        <taxon>Geobacter</taxon>
    </lineage>
</organism>
<dbReference type="GO" id="GO:0008199">
    <property type="term" value="F:ferric iron binding"/>
    <property type="evidence" value="ECO:0007669"/>
    <property type="project" value="InterPro"/>
</dbReference>
<reference evidence="11" key="1">
    <citation type="submission" date="2022-12" db="EMBL/GenBank/DDBJ databases">
        <title>Reference genome sequencing for broad-spectrum identification of bacterial and archaeal isolates by mass spectrometry.</title>
        <authorList>
            <person name="Sekiguchi Y."/>
            <person name="Tourlousse D.M."/>
        </authorList>
    </citation>
    <scope>NUCLEOTIDE SEQUENCE</scope>
    <source>
        <strain evidence="11">H2</strain>
    </source>
</reference>
<keyword evidence="2 6" id="KW-0409">Iron storage</keyword>
<feature type="binding site" evidence="7">
    <location>
        <position position="54"/>
    </location>
    <ligand>
        <name>Fe cation</name>
        <dbReference type="ChEBI" id="CHEBI:24875"/>
        <label>1</label>
    </ligand>
</feature>
<dbReference type="InterPro" id="IPR002024">
    <property type="entry name" value="Bacterioferritin"/>
</dbReference>
<feature type="coiled-coil region" evidence="9">
    <location>
        <begin position="117"/>
        <end position="144"/>
    </location>
</feature>
<comment type="catalytic activity">
    <reaction evidence="6">
        <text>4 Fe(2+) + O2 + 4 H(+) = 4 Fe(3+) + 2 H2O</text>
        <dbReference type="Rhea" id="RHEA:11148"/>
        <dbReference type="ChEBI" id="CHEBI:15377"/>
        <dbReference type="ChEBI" id="CHEBI:15378"/>
        <dbReference type="ChEBI" id="CHEBI:15379"/>
        <dbReference type="ChEBI" id="CHEBI:29033"/>
        <dbReference type="ChEBI" id="CHEBI:29034"/>
        <dbReference type="EC" id="1.16.3.1"/>
    </reaction>
</comment>
<evidence type="ECO:0000256" key="7">
    <source>
        <dbReference type="PIRSR" id="PIRSR002560-1"/>
    </source>
</evidence>
<dbReference type="PANTHER" id="PTHR30295:SF0">
    <property type="entry name" value="BACTERIOFERRITIN"/>
    <property type="match status" value="1"/>
</dbReference>
<feature type="binding site" evidence="7">
    <location>
        <position position="51"/>
    </location>
    <ligand>
        <name>Fe cation</name>
        <dbReference type="ChEBI" id="CHEBI:24875"/>
        <label>1</label>
    </ligand>
</feature>
<dbReference type="SUPFAM" id="SSF47240">
    <property type="entry name" value="Ferritin-like"/>
    <property type="match status" value="1"/>
</dbReference>
<evidence type="ECO:0000256" key="1">
    <source>
        <dbReference type="ARBA" id="ARBA00008093"/>
    </source>
</evidence>
<feature type="binding site" description="axial binding residue" evidence="7">
    <location>
        <position position="52"/>
    </location>
    <ligand>
        <name>heme b</name>
        <dbReference type="ChEBI" id="CHEBI:60344"/>
        <note>ligand shared between dimeric partners</note>
    </ligand>
    <ligandPart>
        <name>Fe</name>
        <dbReference type="ChEBI" id="CHEBI:18248"/>
    </ligandPart>
</feature>
<dbReference type="CDD" id="cd00907">
    <property type="entry name" value="Bacterioferritin"/>
    <property type="match status" value="1"/>
</dbReference>
<evidence type="ECO:0000256" key="9">
    <source>
        <dbReference type="SAM" id="Coils"/>
    </source>
</evidence>
<sequence>MKGNEKIIEHLNARLAEELTAVNQYFVHAEMCENWGYDRLHAMIRKRAIDEMKHAEKLIARILFLEGRPIVSNLNKMHIGEEVPKMHENDRLAEESAIKGYNESIRLAVEVGDNGTRELLESILKDEEEHIDNLEAQLDQLRQMGPQCYLSEQID</sequence>
<feature type="binding site" evidence="7">
    <location>
        <position position="130"/>
    </location>
    <ligand>
        <name>Fe cation</name>
        <dbReference type="ChEBI" id="CHEBI:24875"/>
        <label>2</label>
    </ligand>
</feature>
<dbReference type="InterPro" id="IPR008331">
    <property type="entry name" value="Ferritin_DPS_dom"/>
</dbReference>
<feature type="binding site" evidence="7">
    <location>
        <position position="50"/>
    </location>
    <ligand>
        <name>Fe cation</name>
        <dbReference type="ChEBI" id="CHEBI:24875"/>
        <label>3</label>
    </ligand>
</feature>
<comment type="function">
    <text evidence="6">Iron-storage protein, whose ferroxidase center binds Fe(2+), oxidizes it using dioxygen to Fe(3+), and participates in the subsequent Fe(3+) oxide mineral core formation within the central cavity of the BFR protein shell.</text>
</comment>
<feature type="binding site" evidence="7">
    <location>
        <position position="127"/>
    </location>
    <ligand>
        <name>Fe cation</name>
        <dbReference type="ChEBI" id="CHEBI:24875"/>
        <label>1</label>
    </ligand>
</feature>
<dbReference type="PROSITE" id="PS00549">
    <property type="entry name" value="BACTERIOFERRITIN"/>
    <property type="match status" value="1"/>
</dbReference>
<dbReference type="GO" id="GO:0020037">
    <property type="term" value="F:heme binding"/>
    <property type="evidence" value="ECO:0007669"/>
    <property type="project" value="TreeGrafter"/>
</dbReference>
<dbReference type="RefSeq" id="WP_214187542.1">
    <property type="nucleotide sequence ID" value="NZ_BSDS01000001.1"/>
</dbReference>
<evidence type="ECO:0000313" key="12">
    <source>
        <dbReference type="Proteomes" id="UP001144352"/>
    </source>
</evidence>
<feature type="binding site" evidence="7">
    <location>
        <position position="51"/>
    </location>
    <ligand>
        <name>Fe cation</name>
        <dbReference type="ChEBI" id="CHEBI:24875"/>
        <label>2</label>
    </ligand>
</feature>
<feature type="binding site" evidence="7">
    <location>
        <position position="127"/>
    </location>
    <ligand>
        <name>Fe cation</name>
        <dbReference type="ChEBI" id="CHEBI:24875"/>
        <label>2</label>
    </ligand>
</feature>
<comment type="caution">
    <text evidence="11">The sequence shown here is derived from an EMBL/GenBank/DDBJ whole genome shotgun (WGS) entry which is preliminary data.</text>
</comment>